<dbReference type="InterPro" id="IPR011041">
    <property type="entry name" value="Quinoprot_gluc/sorb_DH_b-prop"/>
</dbReference>
<gene>
    <name evidence="3" type="ORF">AVDCRST_MAG83-1551</name>
</gene>
<dbReference type="PANTHER" id="PTHR19328">
    <property type="entry name" value="HEDGEHOG-INTERACTING PROTEIN"/>
    <property type="match status" value="1"/>
</dbReference>
<dbReference type="InterPro" id="IPR011042">
    <property type="entry name" value="6-blade_b-propeller_TolB-like"/>
</dbReference>
<protein>
    <recommendedName>
        <fullName evidence="2">Glucose/Sorbosone dehydrogenase domain-containing protein</fullName>
    </recommendedName>
</protein>
<dbReference type="InterPro" id="IPR012938">
    <property type="entry name" value="Glc/Sorbosone_DH"/>
</dbReference>
<accession>A0A6J4I0T3</accession>
<dbReference type="Gene3D" id="2.120.10.30">
    <property type="entry name" value="TolB, C-terminal domain"/>
    <property type="match status" value="1"/>
</dbReference>
<reference evidence="3" key="1">
    <citation type="submission" date="2020-02" db="EMBL/GenBank/DDBJ databases">
        <authorList>
            <person name="Meier V. D."/>
        </authorList>
    </citation>
    <scope>NUCLEOTIDE SEQUENCE</scope>
    <source>
        <strain evidence="3">AVDCRST_MAG83</strain>
    </source>
</reference>
<evidence type="ECO:0000259" key="2">
    <source>
        <dbReference type="Pfam" id="PF07995"/>
    </source>
</evidence>
<proteinExistence type="predicted"/>
<feature type="domain" description="Glucose/Sorbosone dehydrogenase" evidence="2">
    <location>
        <begin position="2"/>
        <end position="279"/>
    </location>
</feature>
<dbReference type="PANTHER" id="PTHR19328:SF13">
    <property type="entry name" value="HIPL1 PROTEIN"/>
    <property type="match status" value="1"/>
</dbReference>
<evidence type="ECO:0000313" key="3">
    <source>
        <dbReference type="EMBL" id="CAA9238622.1"/>
    </source>
</evidence>
<sequence>MALVSERDSSRILEISADGAQRVAATIEGVTGTGEGGLLGLAVDAERRLYVYSTAADGNRIQRFPITGAPGALELGEAETLLTGIPAARNHDGGRIAFGPDGMLYATTGDAGQPDIAQDRTSLGGKILRMEADGSVPEDNPFPGSLVYSYGHRNPQGLAWDDAGTLYAAEFGQNTWDELNIITPGSNYGWPIVEGIAGSEEFTDPVQQWTPETASPSGITHLNGTIYIANLRGRVLRAVPVEDTSTSTDLFAGEYGRIRDVIPGPQNTLWILTSNTDGRGRPDADDDRLISIPPARP</sequence>
<feature type="region of interest" description="Disordered" evidence="1">
    <location>
        <begin position="274"/>
        <end position="297"/>
    </location>
</feature>
<feature type="compositionally biased region" description="Basic and acidic residues" evidence="1">
    <location>
        <begin position="278"/>
        <end position="289"/>
    </location>
</feature>
<organism evidence="3">
    <name type="scientific">uncultured Arthrobacter sp</name>
    <dbReference type="NCBI Taxonomy" id="114050"/>
    <lineage>
        <taxon>Bacteria</taxon>
        <taxon>Bacillati</taxon>
        <taxon>Actinomycetota</taxon>
        <taxon>Actinomycetes</taxon>
        <taxon>Micrococcales</taxon>
        <taxon>Micrococcaceae</taxon>
        <taxon>Arthrobacter</taxon>
        <taxon>environmental samples</taxon>
    </lineage>
</organism>
<evidence type="ECO:0000256" key="1">
    <source>
        <dbReference type="SAM" id="MobiDB-lite"/>
    </source>
</evidence>
<dbReference type="SUPFAM" id="SSF50952">
    <property type="entry name" value="Soluble quinoprotein glucose dehydrogenase"/>
    <property type="match status" value="1"/>
</dbReference>
<dbReference type="EMBL" id="CADCTE010000090">
    <property type="protein sequence ID" value="CAA9238622.1"/>
    <property type="molecule type" value="Genomic_DNA"/>
</dbReference>
<name>A0A6J4I0T3_9MICC</name>
<dbReference type="Pfam" id="PF07995">
    <property type="entry name" value="GSDH"/>
    <property type="match status" value="1"/>
</dbReference>
<dbReference type="AlphaFoldDB" id="A0A6J4I0T3"/>